<dbReference type="EMBL" id="JAVEPI010000001">
    <property type="protein sequence ID" value="KAK1444481.1"/>
    <property type="molecule type" value="Genomic_DNA"/>
</dbReference>
<comment type="caution">
    <text evidence="1">The sequence shown here is derived from an EMBL/GenBank/DDBJ whole genome shotgun (WGS) entry which is preliminary data.</text>
</comment>
<protein>
    <submittedName>
        <fullName evidence="1">Uncharacterized protein</fullName>
    </submittedName>
</protein>
<proteinExistence type="predicted"/>
<evidence type="ECO:0000313" key="1">
    <source>
        <dbReference type="EMBL" id="KAK1444481.1"/>
    </source>
</evidence>
<dbReference type="Proteomes" id="UP001230268">
    <property type="component" value="Unassembled WGS sequence"/>
</dbReference>
<reference evidence="1" key="1">
    <citation type="submission" date="2023-08" db="EMBL/GenBank/DDBJ databases">
        <title>Draft sequence of the Babesia gibsoni genome.</title>
        <authorList>
            <person name="Yamagishi J.Y."/>
            <person name="Xuan X.X."/>
        </authorList>
    </citation>
    <scope>NUCLEOTIDE SEQUENCE</scope>
    <source>
        <strain evidence="1">Azabu</strain>
    </source>
</reference>
<organism evidence="1 2">
    <name type="scientific">Babesia gibsoni</name>
    <dbReference type="NCBI Taxonomy" id="33632"/>
    <lineage>
        <taxon>Eukaryota</taxon>
        <taxon>Sar</taxon>
        <taxon>Alveolata</taxon>
        <taxon>Apicomplexa</taxon>
        <taxon>Aconoidasida</taxon>
        <taxon>Piroplasmida</taxon>
        <taxon>Babesiidae</taxon>
        <taxon>Babesia</taxon>
    </lineage>
</organism>
<sequence>MDREIKAYVIITFCNIFFSTYYGHCFHQGCCIASESPTTRQNERAKGFGKGVDCGKQLLYDIPIEEANRLLYGAND</sequence>
<keyword evidence="2" id="KW-1185">Reference proteome</keyword>
<accession>A0AAD8PFS9</accession>
<evidence type="ECO:0000313" key="2">
    <source>
        <dbReference type="Proteomes" id="UP001230268"/>
    </source>
</evidence>
<dbReference type="AlphaFoldDB" id="A0AAD8PFS9"/>
<name>A0AAD8PFS9_BABGI</name>
<gene>
    <name evidence="1" type="ORF">BgAZ_103870</name>
</gene>